<keyword evidence="3" id="KW-1185">Reference proteome</keyword>
<dbReference type="OrthoDB" id="9806009at2"/>
<evidence type="ECO:0000259" key="1">
    <source>
        <dbReference type="SMART" id="SM00642"/>
    </source>
</evidence>
<dbReference type="Proteomes" id="UP000095185">
    <property type="component" value="Chromosome"/>
</dbReference>
<dbReference type="CDD" id="cd11352">
    <property type="entry name" value="AmyAc_5"/>
    <property type="match status" value="1"/>
</dbReference>
<dbReference type="KEGG" id="clz:BIU88_07360"/>
<evidence type="ECO:0000313" key="3">
    <source>
        <dbReference type="Proteomes" id="UP000095185"/>
    </source>
</evidence>
<name>A0A1D8D8I7_CHLLM</name>
<reference evidence="2" key="1">
    <citation type="submission" date="2016-09" db="EMBL/GenBank/DDBJ databases">
        <title>Genome sequence of Chlorobaculum limnaeum.</title>
        <authorList>
            <person name="Liu Z."/>
            <person name="Tank M."/>
            <person name="Bryant D.A."/>
        </authorList>
    </citation>
    <scope>NUCLEOTIDE SEQUENCE [LARGE SCALE GENOMIC DNA]</scope>
    <source>
        <strain evidence="2">DSM 1677</strain>
    </source>
</reference>
<dbReference type="PANTHER" id="PTHR10357:SF209">
    <property type="entry name" value="PERIPLASMIC ALPHA-AMYLASE"/>
    <property type="match status" value="1"/>
</dbReference>
<dbReference type="Pfam" id="PF00128">
    <property type="entry name" value="Alpha-amylase"/>
    <property type="match status" value="1"/>
</dbReference>
<dbReference type="GO" id="GO:0005975">
    <property type="term" value="P:carbohydrate metabolic process"/>
    <property type="evidence" value="ECO:0007669"/>
    <property type="project" value="InterPro"/>
</dbReference>
<dbReference type="AlphaFoldDB" id="A0A1D8D8I7"/>
<gene>
    <name evidence="2" type="ORF">BIU88_07360</name>
</gene>
<dbReference type="SMART" id="SM00642">
    <property type="entry name" value="Aamy"/>
    <property type="match status" value="1"/>
</dbReference>
<dbReference type="InterPro" id="IPR006047">
    <property type="entry name" value="GH13_cat_dom"/>
</dbReference>
<dbReference type="SUPFAM" id="SSF51445">
    <property type="entry name" value="(Trans)glycosidases"/>
    <property type="match status" value="1"/>
</dbReference>
<dbReference type="Gene3D" id="3.20.20.80">
    <property type="entry name" value="Glycosidases"/>
    <property type="match status" value="2"/>
</dbReference>
<protein>
    <submittedName>
        <fullName evidence="2">Alpha-amylase</fullName>
    </submittedName>
</protein>
<dbReference type="RefSeq" id="WP_069810050.1">
    <property type="nucleotide sequence ID" value="NZ_CP017305.1"/>
</dbReference>
<evidence type="ECO:0000313" key="2">
    <source>
        <dbReference type="EMBL" id="AOS83979.1"/>
    </source>
</evidence>
<sequence>MQPNASPSASPVERSLAEIHLADLTAGKNYFPSPAAWDDEVLYFLMLDRFSDGKEHGGFSDVNGNPVPADKARTTPLFCIEADANNAEWQEWFEAGRGWCGGTIAGLKDKLGYLKRLGVTAIWVSPVFRQVTGSDSYHGYGIQNFLDVDPRFGTREELREFVAEAHECGIRVILDIILNHAGDVFSYQDNQPYFYYQGWQWPVKGYRLKQGDSGSIPFSIASGDGHPEIWPDGAIWPVEFQSETTWTMKGEIRNWDAFPEFLEGDFCSLKEIHLGHGLQDPAQSWDLERRISLFRPSVALDHLIKVYRFWMAYADIDGFRLDTVKHMEPGAVRYFASGIHEFAQTLGKENFPIIGEITGGRSFAMQILDVTGLDAALGIGDLPDKLEFLAKGWRSPGNPETGEQEGYFDLFRNSLLDGKSSQQWYSKHIVTMIDDHDQVGEQRKYRFCGDSPESWKLLKAALGLNLATEGISCIYYGTEQAFNGADPRHDDNSYGDVFLRECMFGGPFGSLQSKGRHFFSEEHEVFRFVGRLAEFRKGEIALRRGRQYLRKVSATGNEGEFFYPQPVNSQMRWVVAWSRIIAETECLCAINTSLEKELTVWAVVDHQLNPPGKRMRCVFSSVPNQEGAETEVVPVCGSAVKITVPPGGFVVYR</sequence>
<dbReference type="PANTHER" id="PTHR10357">
    <property type="entry name" value="ALPHA-AMYLASE FAMILY MEMBER"/>
    <property type="match status" value="1"/>
</dbReference>
<feature type="domain" description="Glycosyl hydrolase family 13 catalytic" evidence="1">
    <location>
        <begin position="44"/>
        <end position="536"/>
    </location>
</feature>
<dbReference type="STRING" id="274537.BIU88_07360"/>
<accession>A0A1D8D8I7</accession>
<organism evidence="2 3">
    <name type="scientific">Chlorobaculum limnaeum</name>
    <dbReference type="NCBI Taxonomy" id="274537"/>
    <lineage>
        <taxon>Bacteria</taxon>
        <taxon>Pseudomonadati</taxon>
        <taxon>Chlorobiota</taxon>
        <taxon>Chlorobiia</taxon>
        <taxon>Chlorobiales</taxon>
        <taxon>Chlorobiaceae</taxon>
        <taxon>Chlorobaculum</taxon>
    </lineage>
</organism>
<dbReference type="InterPro" id="IPR017853">
    <property type="entry name" value="GH"/>
</dbReference>
<dbReference type="EMBL" id="CP017305">
    <property type="protein sequence ID" value="AOS83979.1"/>
    <property type="molecule type" value="Genomic_DNA"/>
</dbReference>
<proteinExistence type="predicted"/>